<dbReference type="Gene3D" id="3.40.50.1820">
    <property type="entry name" value="alpha/beta hydrolase"/>
    <property type="match status" value="1"/>
</dbReference>
<evidence type="ECO:0000256" key="1">
    <source>
        <dbReference type="ARBA" id="ARBA00022801"/>
    </source>
</evidence>
<gene>
    <name evidence="3" type="ORF">CYFA0S_02e02982g</name>
</gene>
<dbReference type="VEuPathDB" id="FungiDB:BON22_4153"/>
<dbReference type="OrthoDB" id="2152029at2759"/>
<keyword evidence="2" id="KW-0732">Signal</keyword>
<feature type="signal peptide" evidence="2">
    <location>
        <begin position="1"/>
        <end position="19"/>
    </location>
</feature>
<accession>A0A061AT82</accession>
<keyword evidence="1" id="KW-0378">Hydrolase</keyword>
<dbReference type="PhylomeDB" id="A0A061AT82"/>
<dbReference type="AlphaFoldDB" id="A0A061AT82"/>
<feature type="chain" id="PRO_5001598288" evidence="2">
    <location>
        <begin position="20"/>
        <end position="400"/>
    </location>
</feature>
<evidence type="ECO:0000256" key="2">
    <source>
        <dbReference type="SAM" id="SignalP"/>
    </source>
</evidence>
<dbReference type="Pfam" id="PF10340">
    <property type="entry name" value="Say1_Mug180"/>
    <property type="match status" value="1"/>
</dbReference>
<evidence type="ECO:0000313" key="3">
    <source>
        <dbReference type="EMBL" id="CDR38554.1"/>
    </source>
</evidence>
<dbReference type="SUPFAM" id="SSF53474">
    <property type="entry name" value="alpha/beta-Hydrolases"/>
    <property type="match status" value="1"/>
</dbReference>
<dbReference type="GO" id="GO:0016787">
    <property type="term" value="F:hydrolase activity"/>
    <property type="evidence" value="ECO:0007669"/>
    <property type="project" value="UniProtKB-KW"/>
</dbReference>
<proteinExistence type="predicted"/>
<dbReference type="PANTHER" id="PTHR48081">
    <property type="entry name" value="AB HYDROLASE SUPERFAMILY PROTEIN C4A8.06C"/>
    <property type="match status" value="1"/>
</dbReference>
<reference evidence="3" key="1">
    <citation type="journal article" date="2014" name="Genome Announc.">
        <title>Genome sequence of the yeast Cyberlindnera fabianii (Hansenula fabianii).</title>
        <authorList>
            <person name="Freel K.C."/>
            <person name="Sarilar V."/>
            <person name="Neuveglise C."/>
            <person name="Devillers H."/>
            <person name="Friedrich A."/>
            <person name="Schacherer J."/>
        </authorList>
    </citation>
    <scope>NUCLEOTIDE SEQUENCE</scope>
    <source>
        <strain evidence="3">YJS4271</strain>
    </source>
</reference>
<dbReference type="InterPro" id="IPR019436">
    <property type="entry name" value="Say1-like"/>
</dbReference>
<dbReference type="PANTHER" id="PTHR48081:SF31">
    <property type="entry name" value="STERYL ACETYL HYDROLASE MUG81-RELATED"/>
    <property type="match status" value="1"/>
</dbReference>
<dbReference type="InterPro" id="IPR029058">
    <property type="entry name" value="AB_hydrolase_fold"/>
</dbReference>
<dbReference type="InterPro" id="IPR050300">
    <property type="entry name" value="GDXG_lipolytic_enzyme"/>
</dbReference>
<name>A0A061AT82_CYBFA</name>
<dbReference type="EMBL" id="LK052887">
    <property type="protein sequence ID" value="CDR38554.1"/>
    <property type="molecule type" value="Genomic_DNA"/>
</dbReference>
<organism evidence="3">
    <name type="scientific">Cyberlindnera fabianii</name>
    <name type="common">Yeast</name>
    <name type="synonym">Hansenula fabianii</name>
    <dbReference type="NCBI Taxonomy" id="36022"/>
    <lineage>
        <taxon>Eukaryota</taxon>
        <taxon>Fungi</taxon>
        <taxon>Dikarya</taxon>
        <taxon>Ascomycota</taxon>
        <taxon>Saccharomycotina</taxon>
        <taxon>Saccharomycetes</taxon>
        <taxon>Phaffomycetales</taxon>
        <taxon>Phaffomycetaceae</taxon>
        <taxon>Cyberlindnera</taxon>
    </lineage>
</organism>
<protein>
    <submittedName>
        <fullName evidence="3">CYFA0S02e02982g1_1</fullName>
    </submittedName>
</protein>
<sequence length="400" mass="44043">MQLFRLAPVLLAITSMVVAAPTAMSKGVDVHIIERDAAPAEMIVDVQKRDAAANAAAEAIADNTAAAIQNLIDLLNPANFDLLKFSEALISFFLSPVTQILPVRLAATLLPKIDLAANFIISKTFIPNKAIPGYGKIFTAPNVDKGRIGWFVEAKDRTPDDPVILYAHGGGYLVGFLPPFIWISNAIYSALGNNRLSILLLDYTLTLDKVFPQQLIEFTETFNQLSKTSNNIILMGDSAGGHLCLQFLRHQNYKQFSGVVAANTSAATTGGIFLSPWVNVYPDPNDGTFKTNYGKDYLTARLMQHGTEVNLPERWMYTDPAFNMYKDAIDWDSFLPPKVFVSRGENEVLYDSIGDWTELAGFDGNDTLFTDPDGVHDSAVLVQEDSDIIPEIITYLRDIL</sequence>